<evidence type="ECO:0000313" key="1">
    <source>
        <dbReference type="EMBL" id="SHE33831.1"/>
    </source>
</evidence>
<dbReference type="RefSeq" id="WP_073341120.1">
    <property type="nucleotide sequence ID" value="NZ_FQVH01000001.1"/>
</dbReference>
<dbReference type="AlphaFoldDB" id="A0A1M4SNQ3"/>
<proteinExistence type="predicted"/>
<dbReference type="EMBL" id="FQVH01000001">
    <property type="protein sequence ID" value="SHE33831.1"/>
    <property type="molecule type" value="Genomic_DNA"/>
</dbReference>
<sequence>MEIGNVGVLDIREATLESIEDIEKIANVGMVIYSPNTRAFLTKLNILNMGTSIEVPEDYKFLNGETEITTDFLSGISTPLSICVNGELFIKSDVTVENFEQKIDKLIVNGEIFCPKSLLPILYAKLQEVNGEIVSYNENASIYKGSQTIDNSFLQVLNPKSHVIVMGKATINEDIDADLFDEKIDKLEILGKLVLANPKLLDAVNKKLENRERTAIEILQLDDFIKVEGDVTIDSLSIRKFNNSKVAFQDSVRFDEDVTEDLLKKHIQKIRTKGTIICKKELKSAILDLLEDINVNILTYSEKLIINQSEHRMTKEELKYLSKGLTIINHGLLHMNEDIPPEMLLEKLEFLDNFGEIIAGPEQYGVIMTRVRTQQGMIQSTENQSGAEQGKKRIGNIGYLKL</sequence>
<gene>
    <name evidence="1" type="ORF">SAMN02746089_00086</name>
</gene>
<dbReference type="OrthoDB" id="9779340at2"/>
<dbReference type="STRING" id="1121256.SAMN02746089_00086"/>
<accession>A0A1M4SNQ3</accession>
<protein>
    <submittedName>
        <fullName evidence="1">Uncharacterized protein</fullName>
    </submittedName>
</protein>
<name>A0A1M4SNQ3_9THEO</name>
<dbReference type="Proteomes" id="UP000184088">
    <property type="component" value="Unassembled WGS sequence"/>
</dbReference>
<keyword evidence="2" id="KW-1185">Reference proteome</keyword>
<organism evidence="1 2">
    <name type="scientific">Caldanaerobius fijiensis DSM 17918</name>
    <dbReference type="NCBI Taxonomy" id="1121256"/>
    <lineage>
        <taxon>Bacteria</taxon>
        <taxon>Bacillati</taxon>
        <taxon>Bacillota</taxon>
        <taxon>Clostridia</taxon>
        <taxon>Thermoanaerobacterales</taxon>
        <taxon>Thermoanaerobacteraceae</taxon>
        <taxon>Caldanaerobius</taxon>
    </lineage>
</organism>
<reference evidence="1 2" key="1">
    <citation type="submission" date="2016-11" db="EMBL/GenBank/DDBJ databases">
        <authorList>
            <person name="Jaros S."/>
            <person name="Januszkiewicz K."/>
            <person name="Wedrychowicz H."/>
        </authorList>
    </citation>
    <scope>NUCLEOTIDE SEQUENCE [LARGE SCALE GENOMIC DNA]</scope>
    <source>
        <strain evidence="1 2">DSM 17918</strain>
    </source>
</reference>
<evidence type="ECO:0000313" key="2">
    <source>
        <dbReference type="Proteomes" id="UP000184088"/>
    </source>
</evidence>